<gene>
    <name evidence="2" type="ORF">DUI87_18799</name>
</gene>
<reference evidence="2 3" key="1">
    <citation type="submission" date="2018-07" db="EMBL/GenBank/DDBJ databases">
        <title>A high quality draft genome assembly of the barn swallow (H. rustica rustica).</title>
        <authorList>
            <person name="Formenti G."/>
            <person name="Chiara M."/>
            <person name="Poveda L."/>
            <person name="Francoijs K.-J."/>
            <person name="Bonisoli-Alquati A."/>
            <person name="Canova L."/>
            <person name="Gianfranceschi L."/>
            <person name="Horner D.S."/>
            <person name="Saino N."/>
        </authorList>
    </citation>
    <scope>NUCLEOTIDE SEQUENCE [LARGE SCALE GENOMIC DNA]</scope>
    <source>
        <strain evidence="2">Chelidonia</strain>
        <tissue evidence="2">Blood</tissue>
    </source>
</reference>
<proteinExistence type="predicted"/>
<dbReference type="EMBL" id="QRBI01000124">
    <property type="protein sequence ID" value="RMC04554.1"/>
    <property type="molecule type" value="Genomic_DNA"/>
</dbReference>
<feature type="compositionally biased region" description="Low complexity" evidence="1">
    <location>
        <begin position="87"/>
        <end position="97"/>
    </location>
</feature>
<organism evidence="2 3">
    <name type="scientific">Hirundo rustica rustica</name>
    <dbReference type="NCBI Taxonomy" id="333673"/>
    <lineage>
        <taxon>Eukaryota</taxon>
        <taxon>Metazoa</taxon>
        <taxon>Chordata</taxon>
        <taxon>Craniata</taxon>
        <taxon>Vertebrata</taxon>
        <taxon>Euteleostomi</taxon>
        <taxon>Archelosauria</taxon>
        <taxon>Archosauria</taxon>
        <taxon>Dinosauria</taxon>
        <taxon>Saurischia</taxon>
        <taxon>Theropoda</taxon>
        <taxon>Coelurosauria</taxon>
        <taxon>Aves</taxon>
        <taxon>Neognathae</taxon>
        <taxon>Neoaves</taxon>
        <taxon>Telluraves</taxon>
        <taxon>Australaves</taxon>
        <taxon>Passeriformes</taxon>
        <taxon>Sylvioidea</taxon>
        <taxon>Hirundinidae</taxon>
        <taxon>Hirundo</taxon>
    </lineage>
</organism>
<keyword evidence="3" id="KW-1185">Reference proteome</keyword>
<name>A0A3M0JZG0_HIRRU</name>
<protein>
    <submittedName>
        <fullName evidence="2">Uncharacterized protein</fullName>
    </submittedName>
</protein>
<evidence type="ECO:0000313" key="2">
    <source>
        <dbReference type="EMBL" id="RMC04554.1"/>
    </source>
</evidence>
<comment type="caution">
    <text evidence="2">The sequence shown here is derived from an EMBL/GenBank/DDBJ whole genome shotgun (WGS) entry which is preliminary data.</text>
</comment>
<dbReference type="AlphaFoldDB" id="A0A3M0JZG0"/>
<accession>A0A3M0JZG0</accession>
<evidence type="ECO:0000313" key="3">
    <source>
        <dbReference type="Proteomes" id="UP000269221"/>
    </source>
</evidence>
<sequence length="119" mass="13346">MAGSRAQWTVLRRHGVSWQAKLAVPEKLQRLDPGSPKIQQDSEETPNSWALQQMVEFPGPDSSINRGLQAASSHLIRAPRKTESRETTTFSSPRSFSPSFKLSDQLPFVQVKHFITTSI</sequence>
<feature type="region of interest" description="Disordered" evidence="1">
    <location>
        <begin position="75"/>
        <end position="97"/>
    </location>
</feature>
<evidence type="ECO:0000256" key="1">
    <source>
        <dbReference type="SAM" id="MobiDB-lite"/>
    </source>
</evidence>
<dbReference type="Proteomes" id="UP000269221">
    <property type="component" value="Unassembled WGS sequence"/>
</dbReference>